<feature type="transmembrane region" description="Helical" evidence="2">
    <location>
        <begin position="69"/>
        <end position="89"/>
    </location>
</feature>
<feature type="transmembrane region" description="Helical" evidence="2">
    <location>
        <begin position="104"/>
        <end position="126"/>
    </location>
</feature>
<dbReference type="AlphaFoldDB" id="A0AAN7H7Q7"/>
<accession>A0AAN7H7Q7</accession>
<evidence type="ECO:0000313" key="4">
    <source>
        <dbReference type="Proteomes" id="UP001303760"/>
    </source>
</evidence>
<feature type="transmembrane region" description="Helical" evidence="2">
    <location>
        <begin position="518"/>
        <end position="538"/>
    </location>
</feature>
<protein>
    <submittedName>
        <fullName evidence="3">Uncharacterized protein</fullName>
    </submittedName>
</protein>
<feature type="transmembrane region" description="Helical" evidence="2">
    <location>
        <begin position="643"/>
        <end position="664"/>
    </location>
</feature>
<feature type="region of interest" description="Disordered" evidence="1">
    <location>
        <begin position="321"/>
        <end position="354"/>
    </location>
</feature>
<keyword evidence="2" id="KW-1133">Transmembrane helix</keyword>
<proteinExistence type="predicted"/>
<reference evidence="3" key="1">
    <citation type="journal article" date="2023" name="Mol. Phylogenet. Evol.">
        <title>Genome-scale phylogeny and comparative genomics of the fungal order Sordariales.</title>
        <authorList>
            <person name="Hensen N."/>
            <person name="Bonometti L."/>
            <person name="Westerberg I."/>
            <person name="Brannstrom I.O."/>
            <person name="Guillou S."/>
            <person name="Cros-Aarteil S."/>
            <person name="Calhoun S."/>
            <person name="Haridas S."/>
            <person name="Kuo A."/>
            <person name="Mondo S."/>
            <person name="Pangilinan J."/>
            <person name="Riley R."/>
            <person name="LaButti K."/>
            <person name="Andreopoulos B."/>
            <person name="Lipzen A."/>
            <person name="Chen C."/>
            <person name="Yan M."/>
            <person name="Daum C."/>
            <person name="Ng V."/>
            <person name="Clum A."/>
            <person name="Steindorff A."/>
            <person name="Ohm R.A."/>
            <person name="Martin F."/>
            <person name="Silar P."/>
            <person name="Natvig D.O."/>
            <person name="Lalanne C."/>
            <person name="Gautier V."/>
            <person name="Ament-Velasquez S.L."/>
            <person name="Kruys A."/>
            <person name="Hutchinson M.I."/>
            <person name="Powell A.J."/>
            <person name="Barry K."/>
            <person name="Miller A.N."/>
            <person name="Grigoriev I.V."/>
            <person name="Debuchy R."/>
            <person name="Gladieux P."/>
            <person name="Hiltunen Thoren M."/>
            <person name="Johannesson H."/>
        </authorList>
    </citation>
    <scope>NUCLEOTIDE SEQUENCE</scope>
    <source>
        <strain evidence="3">CBS 532.94</strain>
    </source>
</reference>
<sequence>MSTGECEGAACTPFTNRCRAIILGLGSPIPGLVDQYGVSMSELNNSTWGVNYATCERHCSFSAIPISEIFNFATFSAALTSYFLPWLALCAQLPFENAGPGDTFIGLCLAIGSPALITYSLTLTVLNRSWAVKKVQRLLDRSSRYREPNFPAETAATYEQFEERLKSFLVLAVEGQQVPLRASVVRHWLSSLVVSPANTTWWTAVRRQITLSRRKPSLSLHAQISLASIVWVFTIFTGVSAAVGAINTAIQIATSTLWVWLIPVTWGWIWVGTQYDRGSVTIKDALHAATAHRALLPPEYPDPETQEEVQKGIWVESGLTREPTEAATQQGTLEPVANQQPALPTTLGMDTRGDEGNEGPVYNYARAFTWWAFTKRIVVAFEDTLDKMEDNKIPQQNSPQQNNPQQNSPQQNSPQQNSPQQNNSHQPNPRPLLRGSAWQMSKYSNLPTSRQADPPQQASDPAPVRAYSRFRAIEPAVYGRMRNALAVALFAQWGTTGAAIIIAYYTPMIGFGCRSGSYLLYGLVSTAVLFFLVASMLLSHWAMGMYQAQYMASISRGQGGNGHPLRADGVVHWMVCALANVTRVMGKFLAVANSVVLILIGVFEFVGLFDNCWCKACHLQFGDSGWAVLFRSDADYRKIAQGAWVGGIVMATMVSIILCCIFYFPSRAKLR</sequence>
<evidence type="ECO:0000256" key="2">
    <source>
        <dbReference type="SAM" id="Phobius"/>
    </source>
</evidence>
<feature type="transmembrane region" description="Helical" evidence="2">
    <location>
        <begin position="252"/>
        <end position="271"/>
    </location>
</feature>
<feature type="transmembrane region" description="Helical" evidence="2">
    <location>
        <begin position="224"/>
        <end position="246"/>
    </location>
</feature>
<keyword evidence="4" id="KW-1185">Reference proteome</keyword>
<feature type="compositionally biased region" description="Low complexity" evidence="1">
    <location>
        <begin position="394"/>
        <end position="427"/>
    </location>
</feature>
<feature type="compositionally biased region" description="Polar residues" evidence="1">
    <location>
        <begin position="326"/>
        <end position="343"/>
    </location>
</feature>
<feature type="region of interest" description="Disordered" evidence="1">
    <location>
        <begin position="391"/>
        <end position="434"/>
    </location>
</feature>
<comment type="caution">
    <text evidence="3">The sequence shown here is derived from an EMBL/GenBank/DDBJ whole genome shotgun (WGS) entry which is preliminary data.</text>
</comment>
<name>A0AAN7H7Q7_9PEZI</name>
<feature type="transmembrane region" description="Helical" evidence="2">
    <location>
        <begin position="484"/>
        <end position="506"/>
    </location>
</feature>
<gene>
    <name evidence="3" type="ORF">C8A03DRAFT_19064</name>
</gene>
<keyword evidence="2" id="KW-0472">Membrane</keyword>
<evidence type="ECO:0000313" key="3">
    <source>
        <dbReference type="EMBL" id="KAK4233958.1"/>
    </source>
</evidence>
<feature type="transmembrane region" description="Helical" evidence="2">
    <location>
        <begin position="588"/>
        <end position="609"/>
    </location>
</feature>
<keyword evidence="2" id="KW-0812">Transmembrane</keyword>
<organism evidence="3 4">
    <name type="scientific">Achaetomium macrosporum</name>
    <dbReference type="NCBI Taxonomy" id="79813"/>
    <lineage>
        <taxon>Eukaryota</taxon>
        <taxon>Fungi</taxon>
        <taxon>Dikarya</taxon>
        <taxon>Ascomycota</taxon>
        <taxon>Pezizomycotina</taxon>
        <taxon>Sordariomycetes</taxon>
        <taxon>Sordariomycetidae</taxon>
        <taxon>Sordariales</taxon>
        <taxon>Chaetomiaceae</taxon>
        <taxon>Achaetomium</taxon>
    </lineage>
</organism>
<reference evidence="3" key="2">
    <citation type="submission" date="2023-05" db="EMBL/GenBank/DDBJ databases">
        <authorList>
            <consortium name="Lawrence Berkeley National Laboratory"/>
            <person name="Steindorff A."/>
            <person name="Hensen N."/>
            <person name="Bonometti L."/>
            <person name="Westerberg I."/>
            <person name="Brannstrom I.O."/>
            <person name="Guillou S."/>
            <person name="Cros-Aarteil S."/>
            <person name="Calhoun S."/>
            <person name="Haridas S."/>
            <person name="Kuo A."/>
            <person name="Mondo S."/>
            <person name="Pangilinan J."/>
            <person name="Riley R."/>
            <person name="Labutti K."/>
            <person name="Andreopoulos B."/>
            <person name="Lipzen A."/>
            <person name="Chen C."/>
            <person name="Yanf M."/>
            <person name="Daum C."/>
            <person name="Ng V."/>
            <person name="Clum A."/>
            <person name="Ohm R."/>
            <person name="Martin F."/>
            <person name="Silar P."/>
            <person name="Natvig D."/>
            <person name="Lalanne C."/>
            <person name="Gautier V."/>
            <person name="Ament-Velasquez S.L."/>
            <person name="Kruys A."/>
            <person name="Hutchinson M.I."/>
            <person name="Powell A.J."/>
            <person name="Barry K."/>
            <person name="Miller A.N."/>
            <person name="Grigoriev I.V."/>
            <person name="Debuchy R."/>
            <person name="Gladieux P."/>
            <person name="Thoren M.H."/>
            <person name="Johannesson H."/>
        </authorList>
    </citation>
    <scope>NUCLEOTIDE SEQUENCE</scope>
    <source>
        <strain evidence="3">CBS 532.94</strain>
    </source>
</reference>
<evidence type="ECO:0000256" key="1">
    <source>
        <dbReference type="SAM" id="MobiDB-lite"/>
    </source>
</evidence>
<dbReference type="EMBL" id="MU860441">
    <property type="protein sequence ID" value="KAK4233958.1"/>
    <property type="molecule type" value="Genomic_DNA"/>
</dbReference>
<dbReference type="Proteomes" id="UP001303760">
    <property type="component" value="Unassembled WGS sequence"/>
</dbReference>